<keyword evidence="3" id="KW-1185">Reference proteome</keyword>
<protein>
    <recommendedName>
        <fullName evidence="1">Cullin neddylation domain-containing protein</fullName>
    </recommendedName>
</protein>
<evidence type="ECO:0000313" key="3">
    <source>
        <dbReference type="Proteomes" id="UP000054937"/>
    </source>
</evidence>
<sequence>MCSTTQIIILFFLQEFDSIVDNKYLQQHINIPENEYNKAVYFLKKNNIVKEQNQMENQKKIDKKEKEIDVKQDPNQKIYLNKELNLPSLKPLNIKPKGKIKKQEEEIKLKLQQEEAQKKLKIERSYIIQSKIVVVMKSRKTLNIQELVQEVTNLLVNIFQVQIKDIKQQVDQLIERDYLKRDTQNFSILHYQA</sequence>
<dbReference type="GO" id="GO:0031461">
    <property type="term" value="C:cullin-RING ubiquitin ligase complex"/>
    <property type="evidence" value="ECO:0007669"/>
    <property type="project" value="InterPro"/>
</dbReference>
<proteinExistence type="predicted"/>
<dbReference type="InterPro" id="IPR019559">
    <property type="entry name" value="Cullin_neddylation_domain"/>
</dbReference>
<dbReference type="InterPro" id="IPR036388">
    <property type="entry name" value="WH-like_DNA-bd_sf"/>
</dbReference>
<dbReference type="InterPro" id="IPR016157">
    <property type="entry name" value="Cullin_CS"/>
</dbReference>
<name>A0A0V0R8N6_PSEPJ</name>
<dbReference type="InterPro" id="IPR045093">
    <property type="entry name" value="Cullin"/>
</dbReference>
<dbReference type="GO" id="GO:0031625">
    <property type="term" value="F:ubiquitin protein ligase binding"/>
    <property type="evidence" value="ECO:0007669"/>
    <property type="project" value="InterPro"/>
</dbReference>
<dbReference type="Gene3D" id="1.10.10.10">
    <property type="entry name" value="Winged helix-like DNA-binding domain superfamily/Winged helix DNA-binding domain"/>
    <property type="match status" value="1"/>
</dbReference>
<dbReference type="GO" id="GO:0006511">
    <property type="term" value="P:ubiquitin-dependent protein catabolic process"/>
    <property type="evidence" value="ECO:0007669"/>
    <property type="project" value="InterPro"/>
</dbReference>
<dbReference type="EMBL" id="LDAU01000019">
    <property type="protein sequence ID" value="KRX10802.1"/>
    <property type="molecule type" value="Genomic_DNA"/>
</dbReference>
<dbReference type="InParanoid" id="A0A0V0R8N6"/>
<organism evidence="2 3">
    <name type="scientific">Pseudocohnilembus persalinus</name>
    <name type="common">Ciliate</name>
    <dbReference type="NCBI Taxonomy" id="266149"/>
    <lineage>
        <taxon>Eukaryota</taxon>
        <taxon>Sar</taxon>
        <taxon>Alveolata</taxon>
        <taxon>Ciliophora</taxon>
        <taxon>Intramacronucleata</taxon>
        <taxon>Oligohymenophorea</taxon>
        <taxon>Scuticociliatia</taxon>
        <taxon>Philasterida</taxon>
        <taxon>Pseudocohnilembidae</taxon>
        <taxon>Pseudocohnilembus</taxon>
    </lineage>
</organism>
<dbReference type="OrthoDB" id="27073at2759"/>
<dbReference type="PROSITE" id="PS01256">
    <property type="entry name" value="CULLIN_1"/>
    <property type="match status" value="1"/>
</dbReference>
<dbReference type="SUPFAM" id="SSF46785">
    <property type="entry name" value="Winged helix' DNA-binding domain"/>
    <property type="match status" value="1"/>
</dbReference>
<dbReference type="Proteomes" id="UP000054937">
    <property type="component" value="Unassembled WGS sequence"/>
</dbReference>
<feature type="domain" description="Cullin neddylation" evidence="1">
    <location>
        <begin position="120"/>
        <end position="187"/>
    </location>
</feature>
<evidence type="ECO:0000313" key="2">
    <source>
        <dbReference type="EMBL" id="KRX10802.1"/>
    </source>
</evidence>
<dbReference type="AlphaFoldDB" id="A0A0V0R8N6"/>
<gene>
    <name evidence="2" type="ORF">PPERSA_00972</name>
</gene>
<evidence type="ECO:0000259" key="1">
    <source>
        <dbReference type="SMART" id="SM00884"/>
    </source>
</evidence>
<dbReference type="PANTHER" id="PTHR11932">
    <property type="entry name" value="CULLIN"/>
    <property type="match status" value="1"/>
</dbReference>
<accession>A0A0V0R8N6</accession>
<dbReference type="SMART" id="SM00884">
    <property type="entry name" value="Cullin_Nedd8"/>
    <property type="match status" value="1"/>
</dbReference>
<reference evidence="2 3" key="1">
    <citation type="journal article" date="2015" name="Sci. Rep.">
        <title>Genome of the facultative scuticociliatosis pathogen Pseudocohnilembus persalinus provides insight into its virulence through horizontal gene transfer.</title>
        <authorList>
            <person name="Xiong J."/>
            <person name="Wang G."/>
            <person name="Cheng J."/>
            <person name="Tian M."/>
            <person name="Pan X."/>
            <person name="Warren A."/>
            <person name="Jiang C."/>
            <person name="Yuan D."/>
            <person name="Miao W."/>
        </authorList>
    </citation>
    <scope>NUCLEOTIDE SEQUENCE [LARGE SCALE GENOMIC DNA]</scope>
    <source>
        <strain evidence="2">36N120E</strain>
    </source>
</reference>
<dbReference type="Pfam" id="PF10557">
    <property type="entry name" value="Cullin_Nedd8"/>
    <property type="match status" value="1"/>
</dbReference>
<dbReference type="InterPro" id="IPR036390">
    <property type="entry name" value="WH_DNA-bd_sf"/>
</dbReference>
<comment type="caution">
    <text evidence="2">The sequence shown here is derived from an EMBL/GenBank/DDBJ whole genome shotgun (WGS) entry which is preliminary data.</text>
</comment>